<evidence type="ECO:0000313" key="1">
    <source>
        <dbReference type="EMBL" id="MBX61149.1"/>
    </source>
</evidence>
<accession>A0A2P2Q2L3</accession>
<reference evidence="1" key="1">
    <citation type="submission" date="2018-02" db="EMBL/GenBank/DDBJ databases">
        <title>Rhizophora mucronata_Transcriptome.</title>
        <authorList>
            <person name="Meera S.P."/>
            <person name="Sreeshan A."/>
            <person name="Augustine A."/>
        </authorList>
    </citation>
    <scope>NUCLEOTIDE SEQUENCE</scope>
    <source>
        <tissue evidence="1">Leaf</tissue>
    </source>
</reference>
<protein>
    <submittedName>
        <fullName evidence="1">Uncharacterized protein</fullName>
    </submittedName>
</protein>
<name>A0A2P2Q2L3_RHIMU</name>
<proteinExistence type="predicted"/>
<dbReference type="EMBL" id="GGEC01080665">
    <property type="protein sequence ID" value="MBX61149.1"/>
    <property type="molecule type" value="Transcribed_RNA"/>
</dbReference>
<dbReference type="AlphaFoldDB" id="A0A2P2Q2L3"/>
<sequence length="19" mass="2109">MTYQIALLCPSCCIVDTSF</sequence>
<organism evidence="1">
    <name type="scientific">Rhizophora mucronata</name>
    <name type="common">Asiatic mangrove</name>
    <dbReference type="NCBI Taxonomy" id="61149"/>
    <lineage>
        <taxon>Eukaryota</taxon>
        <taxon>Viridiplantae</taxon>
        <taxon>Streptophyta</taxon>
        <taxon>Embryophyta</taxon>
        <taxon>Tracheophyta</taxon>
        <taxon>Spermatophyta</taxon>
        <taxon>Magnoliopsida</taxon>
        <taxon>eudicotyledons</taxon>
        <taxon>Gunneridae</taxon>
        <taxon>Pentapetalae</taxon>
        <taxon>rosids</taxon>
        <taxon>fabids</taxon>
        <taxon>Malpighiales</taxon>
        <taxon>Rhizophoraceae</taxon>
        <taxon>Rhizophora</taxon>
    </lineage>
</organism>